<dbReference type="Gene3D" id="1.10.8.60">
    <property type="match status" value="1"/>
</dbReference>
<dbReference type="PANTHER" id="PTHR32071">
    <property type="entry name" value="TRANSCRIPTIONAL REGULATORY PROTEIN"/>
    <property type="match status" value="1"/>
</dbReference>
<accession>A0ABP7PR44</accession>
<keyword evidence="4" id="KW-0238">DNA-binding</keyword>
<dbReference type="PROSITE" id="PS50045">
    <property type="entry name" value="SIGMA54_INTERACT_4"/>
    <property type="match status" value="1"/>
</dbReference>
<dbReference type="Pfam" id="PF01590">
    <property type="entry name" value="GAF"/>
    <property type="match status" value="1"/>
</dbReference>
<dbReference type="Gene3D" id="3.40.50.300">
    <property type="entry name" value="P-loop containing nucleotide triphosphate hydrolases"/>
    <property type="match status" value="1"/>
</dbReference>
<reference evidence="9" key="1">
    <citation type="journal article" date="2019" name="Int. J. Syst. Evol. Microbiol.">
        <title>The Global Catalogue of Microorganisms (GCM) 10K type strain sequencing project: providing services to taxonomists for standard genome sequencing and annotation.</title>
        <authorList>
            <consortium name="The Broad Institute Genomics Platform"/>
            <consortium name="The Broad Institute Genome Sequencing Center for Infectious Disease"/>
            <person name="Wu L."/>
            <person name="Ma J."/>
        </authorList>
    </citation>
    <scope>NUCLEOTIDE SEQUENCE [LARGE SCALE GENOMIC DNA]</scope>
    <source>
        <strain evidence="9">JCM 16923</strain>
    </source>
</reference>
<dbReference type="InterPro" id="IPR003018">
    <property type="entry name" value="GAF"/>
</dbReference>
<evidence type="ECO:0000256" key="2">
    <source>
        <dbReference type="ARBA" id="ARBA00022840"/>
    </source>
</evidence>
<gene>
    <name evidence="8" type="ORF">GCM10022231_33670</name>
</gene>
<dbReference type="Proteomes" id="UP001418444">
    <property type="component" value="Unassembled WGS sequence"/>
</dbReference>
<evidence type="ECO:0000256" key="5">
    <source>
        <dbReference type="ARBA" id="ARBA00023163"/>
    </source>
</evidence>
<sequence length="633" mass="68565">MCSESQEVVDLTDDPANRFLRTAAARADFLENGKPGAAGVPDVVAASWERSQSAGVSAHRAVPSYTEDIDASSRLVRSARPVLDQLGADIADMALVIALTDHRARLIQRIDVSSGMGRLLDRVEFAPGFTYAEDTVGTNGVGTAIESGQAISVVGAEHYSEHLQQFACTGAPVVDPITGRLEGILDVSTVAQSWSPLMHTLVKSAANDIARNLLLDRSQAQQALFDTYLRTDARSSRRAVFGFGESVTMANAAAQKLFSPNEQLAIRDHITFMIGRRSHVSDTVVLSSGQHVNVHGTRIVAGGVAAGIVAIAECTEQELPPKRAGKPGFAEEILPNVATATEHTQSIVTDMRSRSRRTTSPDRSPAWKRAREQLADAIGRPQVSPVLLTGEEGTGRFTLAVELFHALHPQARSISIDPSDLAHGIDPEGGTLGDIEPTSFTLIVARNINELDTVGAANLARLLHDAALRTRAIAVVATTTELDLEQPEPFHNVLSQFDTAIGVPPLRLRTEDLPAIAIRLASELAPTRHVRLSRAAERTICTYAWPENIPQLRSALAHALKTRPVGEIQEVDLPRYCHTRDTERRLSPVEIAERDAIIEALRVHHGNRSAAAEHVGMSRSSIYRKIKFYKLTT</sequence>
<proteinExistence type="predicted"/>
<keyword evidence="2" id="KW-0067">ATP-binding</keyword>
<keyword evidence="5" id="KW-0804">Transcription</keyword>
<dbReference type="Gene3D" id="3.30.450.40">
    <property type="match status" value="1"/>
</dbReference>
<feature type="domain" description="Sigma-54 factor interaction" evidence="7">
    <location>
        <begin position="363"/>
        <end position="561"/>
    </location>
</feature>
<dbReference type="Gene3D" id="1.10.10.60">
    <property type="entry name" value="Homeodomain-like"/>
    <property type="match status" value="1"/>
</dbReference>
<evidence type="ECO:0000256" key="1">
    <source>
        <dbReference type="ARBA" id="ARBA00022741"/>
    </source>
</evidence>
<comment type="caution">
    <text evidence="8">The sequence shown here is derived from an EMBL/GenBank/DDBJ whole genome shotgun (WGS) entry which is preliminary data.</text>
</comment>
<protein>
    <submittedName>
        <fullName evidence="8">Helix-turn-helix domain-containing protein</fullName>
    </submittedName>
</protein>
<evidence type="ECO:0000313" key="8">
    <source>
        <dbReference type="EMBL" id="GAA3969657.1"/>
    </source>
</evidence>
<evidence type="ECO:0000256" key="4">
    <source>
        <dbReference type="ARBA" id="ARBA00023125"/>
    </source>
</evidence>
<feature type="region of interest" description="Disordered" evidence="6">
    <location>
        <begin position="340"/>
        <end position="368"/>
    </location>
</feature>
<dbReference type="InterPro" id="IPR002078">
    <property type="entry name" value="Sigma_54_int"/>
</dbReference>
<keyword evidence="1" id="KW-0547">Nucleotide-binding</keyword>
<dbReference type="SUPFAM" id="SSF52540">
    <property type="entry name" value="P-loop containing nucleoside triphosphate hydrolases"/>
    <property type="match status" value="1"/>
</dbReference>
<dbReference type="InterPro" id="IPR002197">
    <property type="entry name" value="HTH_Fis"/>
</dbReference>
<dbReference type="InterPro" id="IPR027417">
    <property type="entry name" value="P-loop_NTPase"/>
</dbReference>
<dbReference type="PRINTS" id="PR01590">
    <property type="entry name" value="HTHFIS"/>
</dbReference>
<dbReference type="Pfam" id="PF25601">
    <property type="entry name" value="AAA_lid_14"/>
    <property type="match status" value="1"/>
</dbReference>
<evidence type="ECO:0000256" key="6">
    <source>
        <dbReference type="SAM" id="MobiDB-lite"/>
    </source>
</evidence>
<name>A0ABP7PR44_9ACTN</name>
<keyword evidence="3" id="KW-0805">Transcription regulation</keyword>
<evidence type="ECO:0000256" key="3">
    <source>
        <dbReference type="ARBA" id="ARBA00023015"/>
    </source>
</evidence>
<dbReference type="Pfam" id="PF02954">
    <property type="entry name" value="HTH_8"/>
    <property type="match status" value="1"/>
</dbReference>
<dbReference type="InterPro" id="IPR009057">
    <property type="entry name" value="Homeodomain-like_sf"/>
</dbReference>
<dbReference type="SUPFAM" id="SSF46689">
    <property type="entry name" value="Homeodomain-like"/>
    <property type="match status" value="1"/>
</dbReference>
<keyword evidence="9" id="KW-1185">Reference proteome</keyword>
<dbReference type="InterPro" id="IPR029016">
    <property type="entry name" value="GAF-like_dom_sf"/>
</dbReference>
<evidence type="ECO:0000313" key="9">
    <source>
        <dbReference type="Proteomes" id="UP001418444"/>
    </source>
</evidence>
<dbReference type="InterPro" id="IPR058031">
    <property type="entry name" value="AAA_lid_NorR"/>
</dbReference>
<evidence type="ECO:0000259" key="7">
    <source>
        <dbReference type="PROSITE" id="PS50045"/>
    </source>
</evidence>
<dbReference type="EMBL" id="BAAAZW010000012">
    <property type="protein sequence ID" value="GAA3969657.1"/>
    <property type="molecule type" value="Genomic_DNA"/>
</dbReference>
<organism evidence="8 9">
    <name type="scientific">Gordonia caeni</name>
    <dbReference type="NCBI Taxonomy" id="1007097"/>
    <lineage>
        <taxon>Bacteria</taxon>
        <taxon>Bacillati</taxon>
        <taxon>Actinomycetota</taxon>
        <taxon>Actinomycetes</taxon>
        <taxon>Mycobacteriales</taxon>
        <taxon>Gordoniaceae</taxon>
        <taxon>Gordonia</taxon>
    </lineage>
</organism>